<proteinExistence type="predicted"/>
<protein>
    <submittedName>
        <fullName evidence="1">Uncharacterized protein</fullName>
    </submittedName>
</protein>
<gene>
    <name evidence="1" type="ORF">ACCO45_005156</name>
</gene>
<comment type="caution">
    <text evidence="1">The sequence shown here is derived from an EMBL/GenBank/DDBJ whole genome shotgun (WGS) entry which is preliminary data.</text>
</comment>
<evidence type="ECO:0000313" key="1">
    <source>
        <dbReference type="EMBL" id="KAL3960039.1"/>
    </source>
</evidence>
<keyword evidence="2" id="KW-1185">Reference proteome</keyword>
<reference evidence="1" key="1">
    <citation type="submission" date="2024-12" db="EMBL/GenBank/DDBJ databases">
        <title>Comparative genomics and development of molecular markers within Purpureocillium lilacinum and among Purpureocillium species.</title>
        <authorList>
            <person name="Yeh Z.-Y."/>
            <person name="Ni N.-T."/>
            <person name="Lo P.-H."/>
            <person name="Mushyakhwo K."/>
            <person name="Lin C.-F."/>
            <person name="Nai Y.-S."/>
        </authorList>
    </citation>
    <scope>NUCLEOTIDE SEQUENCE</scope>
    <source>
        <strain evidence="1">NCHU-NPUST-175</strain>
    </source>
</reference>
<dbReference type="EMBL" id="JBGNUJ010000004">
    <property type="protein sequence ID" value="KAL3960039.1"/>
    <property type="molecule type" value="Genomic_DNA"/>
</dbReference>
<organism evidence="1 2">
    <name type="scientific">Purpureocillium lilacinum</name>
    <name type="common">Paecilomyces lilacinus</name>
    <dbReference type="NCBI Taxonomy" id="33203"/>
    <lineage>
        <taxon>Eukaryota</taxon>
        <taxon>Fungi</taxon>
        <taxon>Dikarya</taxon>
        <taxon>Ascomycota</taxon>
        <taxon>Pezizomycotina</taxon>
        <taxon>Sordariomycetes</taxon>
        <taxon>Hypocreomycetidae</taxon>
        <taxon>Hypocreales</taxon>
        <taxon>Ophiocordycipitaceae</taxon>
        <taxon>Purpureocillium</taxon>
    </lineage>
</organism>
<evidence type="ECO:0000313" key="2">
    <source>
        <dbReference type="Proteomes" id="UP001638806"/>
    </source>
</evidence>
<dbReference type="Proteomes" id="UP001638806">
    <property type="component" value="Unassembled WGS sequence"/>
</dbReference>
<name>A0ACC4DVY4_PURLI</name>
<accession>A0ACC4DVY4</accession>
<sequence>MVASYELYDDEAWGRGEAIFDALRGTIFNQDLYYEIARFVTKHRKGGRPTKFHPPKLGGFNFHYRIEYSDGDSAIIRFPLAGLLPDSRGETPC</sequence>